<organism evidence="2 3">
    <name type="scientific">Leucobacter luti</name>
    <dbReference type="NCBI Taxonomy" id="340320"/>
    <lineage>
        <taxon>Bacteria</taxon>
        <taxon>Bacillati</taxon>
        <taxon>Actinomycetota</taxon>
        <taxon>Actinomycetes</taxon>
        <taxon>Micrococcales</taxon>
        <taxon>Microbacteriaceae</taxon>
        <taxon>Leucobacter</taxon>
    </lineage>
</organism>
<dbReference type="InterPro" id="IPR024559">
    <property type="entry name" value="DUF3846"/>
</dbReference>
<dbReference type="Pfam" id="PF12957">
    <property type="entry name" value="DUF3846"/>
    <property type="match status" value="1"/>
</dbReference>
<proteinExistence type="predicted"/>
<evidence type="ECO:0000313" key="2">
    <source>
        <dbReference type="EMBL" id="TDP92391.1"/>
    </source>
</evidence>
<reference evidence="2 3" key="1">
    <citation type="submission" date="2019-03" db="EMBL/GenBank/DDBJ databases">
        <title>Genomic analyses of the natural microbiome of Caenorhabditis elegans.</title>
        <authorList>
            <person name="Samuel B."/>
        </authorList>
    </citation>
    <scope>NUCLEOTIDE SEQUENCE [LARGE SCALE GENOMIC DNA]</scope>
    <source>
        <strain evidence="2 3">JUb18</strain>
    </source>
</reference>
<keyword evidence="3" id="KW-1185">Reference proteome</keyword>
<dbReference type="OrthoDB" id="5113498at2"/>
<feature type="domain" description="DUF3846" evidence="1">
    <location>
        <begin position="18"/>
        <end position="105"/>
    </location>
</feature>
<comment type="caution">
    <text evidence="2">The sequence shown here is derived from an EMBL/GenBank/DDBJ whole genome shotgun (WGS) entry which is preliminary data.</text>
</comment>
<accession>A0A4R6RZ11</accession>
<dbReference type="Proteomes" id="UP000295601">
    <property type="component" value="Unassembled WGS sequence"/>
</dbReference>
<protein>
    <submittedName>
        <fullName evidence="2">Uncharacterized protein DUF3846</fullName>
    </submittedName>
</protein>
<evidence type="ECO:0000313" key="3">
    <source>
        <dbReference type="Proteomes" id="UP000295601"/>
    </source>
</evidence>
<dbReference type="RefSeq" id="WP_133616618.1">
    <property type="nucleotide sequence ID" value="NZ_SNYA01000004.1"/>
</dbReference>
<dbReference type="AlphaFoldDB" id="A0A4R6RZ11"/>
<name>A0A4R6RZ11_9MICO</name>
<gene>
    <name evidence="2" type="ORF">EDF62_1598</name>
</gene>
<evidence type="ECO:0000259" key="1">
    <source>
        <dbReference type="Pfam" id="PF12957"/>
    </source>
</evidence>
<dbReference type="EMBL" id="SNYA01000004">
    <property type="protein sequence ID" value="TDP92391.1"/>
    <property type="molecule type" value="Genomic_DNA"/>
</dbReference>
<sequence>MSEQIHGLRISPRGITNINIDREHSVRRIQEVVGCRMFTVVSLSQDIDLFVDDEALLVAEPELNLPLTVIAHALGSPQVLFGNGFAAGADDETGETVGLTPAQKYAVNTAANGKLEPEVLELLCENLSPWPAVVSLVLAKH</sequence>